<protein>
    <submittedName>
        <fullName evidence="1">Heterocycloanthracin/sonorensin family bacteriocin</fullName>
    </submittedName>
</protein>
<dbReference type="EMBL" id="JBEGIE010000013">
    <property type="protein sequence ID" value="MEV4911183.1"/>
    <property type="molecule type" value="Genomic_DNA"/>
</dbReference>
<reference evidence="1 2" key="1">
    <citation type="journal article" date="2023" name="Proc. Natl. Acad. Sci. U.S.A.">
        <title>Bacterial tolerance to host-exuded specialized metabolites structures the maize root microbiome.</title>
        <authorList>
            <person name="Thoenen L."/>
            <person name="Giroud C."/>
            <person name="Kreuzer M."/>
            <person name="Waelchli J."/>
            <person name="Gfeller V."/>
            <person name="Deslandes-Herold G."/>
            <person name="Mateo P."/>
            <person name="Robert C.A.M."/>
            <person name="Ahrens C.H."/>
            <person name="Rubio-Somoza I."/>
            <person name="Bruggmann R."/>
            <person name="Erb M."/>
            <person name="Schlaeppi K."/>
        </authorList>
    </citation>
    <scope>NUCLEOTIDE SEQUENCE [LARGE SCALE GENOMIC DNA]</scope>
    <source>
        <strain evidence="1 2">LBA1-1-1.1</strain>
    </source>
</reference>
<sequence>MNEFQQELQALNLNDYQPGNVVYWDQQQNQYPYYYIQDDARRCGGCGGRCGGCGGRCGGCGGRCGGCGGGRCGGCVGCVGCVGCFSCSNCWSWWII</sequence>
<keyword evidence="2" id="KW-1185">Reference proteome</keyword>
<dbReference type="InterPro" id="IPR019890">
    <property type="entry name" value="Bacteriocin/sonorensin"/>
</dbReference>
<evidence type="ECO:0000313" key="1">
    <source>
        <dbReference type="EMBL" id="MEV4911183.1"/>
    </source>
</evidence>
<evidence type="ECO:0000313" key="2">
    <source>
        <dbReference type="Proteomes" id="UP001552502"/>
    </source>
</evidence>
<name>A0ABV3IAD9_9BACI</name>
<dbReference type="RefSeq" id="WP_363331773.1">
    <property type="nucleotide sequence ID" value="NZ_JBEGIE010000013.1"/>
</dbReference>
<comment type="caution">
    <text evidence="1">The sequence shown here is derived from an EMBL/GenBank/DDBJ whole genome shotgun (WGS) entry which is preliminary data.</text>
</comment>
<accession>A0ABV3IAD9</accession>
<dbReference type="Proteomes" id="UP001552502">
    <property type="component" value="Unassembled WGS sequence"/>
</dbReference>
<dbReference type="NCBIfam" id="TIGR03601">
    <property type="entry name" value="B_an_ocin"/>
    <property type="match status" value="1"/>
</dbReference>
<organism evidence="1 2">
    <name type="scientific">Bacillus proteolyticus</name>
    <dbReference type="NCBI Taxonomy" id="2026192"/>
    <lineage>
        <taxon>Bacteria</taxon>
        <taxon>Bacillati</taxon>
        <taxon>Bacillota</taxon>
        <taxon>Bacilli</taxon>
        <taxon>Bacillales</taxon>
        <taxon>Bacillaceae</taxon>
        <taxon>Bacillus</taxon>
        <taxon>Bacillus cereus group</taxon>
    </lineage>
</organism>
<gene>
    <name evidence="1" type="ORF">MRBLBA1_001872</name>
</gene>
<proteinExistence type="predicted"/>